<sequence>MAKLSSVILGALLLLLVAQYATAARWNSPVRGGCIRRGQWRNTRRWTATLVDFAPFPEGLSLCGRTPANIGGQRFNGANECRRIGNRIMGVFYVRDRTCTRFTEEAEAVVLVTEEVEPAIEEMVSVTPEVEAPVAAPHWGRFHRDGCVRKKRGYRRWTARLLGVGSGNWNATCLRTPATIRRQKFAHPAHCRKDRQGHVIGVFYVRDRTCRRVSDLQEALELEMETVHFEEAALNLQEALAFEVESALEVEEAVNVENEGDVNVEFEAINVEAAALG</sequence>
<dbReference type="EMBL" id="CM026430">
    <property type="protein sequence ID" value="KAG0561793.1"/>
    <property type="molecule type" value="Genomic_DNA"/>
</dbReference>
<evidence type="ECO:0000313" key="2">
    <source>
        <dbReference type="EMBL" id="KAG0561793.1"/>
    </source>
</evidence>
<dbReference type="Proteomes" id="UP000822688">
    <property type="component" value="Chromosome 9"/>
</dbReference>
<proteinExistence type="predicted"/>
<name>A0A8T0GS93_CERPU</name>
<comment type="caution">
    <text evidence="2">The sequence shown here is derived from an EMBL/GenBank/DDBJ whole genome shotgun (WGS) entry which is preliminary data.</text>
</comment>
<evidence type="ECO:0000313" key="3">
    <source>
        <dbReference type="Proteomes" id="UP000822688"/>
    </source>
</evidence>
<organism evidence="2 3">
    <name type="scientific">Ceratodon purpureus</name>
    <name type="common">Fire moss</name>
    <name type="synonym">Dicranum purpureum</name>
    <dbReference type="NCBI Taxonomy" id="3225"/>
    <lineage>
        <taxon>Eukaryota</taxon>
        <taxon>Viridiplantae</taxon>
        <taxon>Streptophyta</taxon>
        <taxon>Embryophyta</taxon>
        <taxon>Bryophyta</taxon>
        <taxon>Bryophytina</taxon>
        <taxon>Bryopsida</taxon>
        <taxon>Dicranidae</taxon>
        <taxon>Pseudoditrichales</taxon>
        <taxon>Ditrichaceae</taxon>
        <taxon>Ceratodon</taxon>
    </lineage>
</organism>
<reference evidence="2" key="1">
    <citation type="submission" date="2020-06" db="EMBL/GenBank/DDBJ databases">
        <title>WGS assembly of Ceratodon purpureus strain R40.</title>
        <authorList>
            <person name="Carey S.B."/>
            <person name="Jenkins J."/>
            <person name="Shu S."/>
            <person name="Lovell J.T."/>
            <person name="Sreedasyam A."/>
            <person name="Maumus F."/>
            <person name="Tiley G.P."/>
            <person name="Fernandez-Pozo N."/>
            <person name="Barry K."/>
            <person name="Chen C."/>
            <person name="Wang M."/>
            <person name="Lipzen A."/>
            <person name="Daum C."/>
            <person name="Saski C.A."/>
            <person name="Payton A.C."/>
            <person name="Mcbreen J.C."/>
            <person name="Conrad R.E."/>
            <person name="Kollar L.M."/>
            <person name="Olsson S."/>
            <person name="Huttunen S."/>
            <person name="Landis J.B."/>
            <person name="Wickett N.J."/>
            <person name="Johnson M.G."/>
            <person name="Rensing S.A."/>
            <person name="Grimwood J."/>
            <person name="Schmutz J."/>
            <person name="Mcdaniel S.F."/>
        </authorList>
    </citation>
    <scope>NUCLEOTIDE SEQUENCE</scope>
    <source>
        <strain evidence="2">R40</strain>
    </source>
</reference>
<protein>
    <submittedName>
        <fullName evidence="2">Uncharacterized protein</fullName>
    </submittedName>
</protein>
<feature type="signal peptide" evidence="1">
    <location>
        <begin position="1"/>
        <end position="23"/>
    </location>
</feature>
<keyword evidence="1" id="KW-0732">Signal</keyword>
<gene>
    <name evidence="2" type="ORF">KC19_9G092300</name>
</gene>
<keyword evidence="3" id="KW-1185">Reference proteome</keyword>
<evidence type="ECO:0000256" key="1">
    <source>
        <dbReference type="SAM" id="SignalP"/>
    </source>
</evidence>
<feature type="chain" id="PRO_5035730586" evidence="1">
    <location>
        <begin position="24"/>
        <end position="277"/>
    </location>
</feature>
<accession>A0A8T0GS93</accession>
<dbReference type="AlphaFoldDB" id="A0A8T0GS93"/>